<name>A0A2T0U0N6_9SPHI</name>
<feature type="signal peptide" evidence="1">
    <location>
        <begin position="1"/>
        <end position="26"/>
    </location>
</feature>
<evidence type="ECO:0000256" key="1">
    <source>
        <dbReference type="SAM" id="SignalP"/>
    </source>
</evidence>
<feature type="chain" id="PRO_5015656107" evidence="1">
    <location>
        <begin position="27"/>
        <end position="490"/>
    </location>
</feature>
<dbReference type="Gene3D" id="3.60.21.10">
    <property type="match status" value="1"/>
</dbReference>
<organism evidence="5 6">
    <name type="scientific">Arcticibacter pallidicorallinus</name>
    <dbReference type="NCBI Taxonomy" id="1259464"/>
    <lineage>
        <taxon>Bacteria</taxon>
        <taxon>Pseudomonadati</taxon>
        <taxon>Bacteroidota</taxon>
        <taxon>Sphingobacteriia</taxon>
        <taxon>Sphingobacteriales</taxon>
        <taxon>Sphingobacteriaceae</taxon>
        <taxon>Arcticibacter</taxon>
    </lineage>
</organism>
<protein>
    <submittedName>
        <fullName evidence="5">3',5'-cyclic AMP phosphodiesterase CpdA</fullName>
    </submittedName>
</protein>
<dbReference type="RefSeq" id="WP_106293756.1">
    <property type="nucleotide sequence ID" value="NZ_PVTH01000007.1"/>
</dbReference>
<dbReference type="Proteomes" id="UP000238034">
    <property type="component" value="Unassembled WGS sequence"/>
</dbReference>
<sequence length="490" mass="55657">MIRSRIFFLCTLFCISALLCVAQQKADIHVLLQGKISDASGKGIGGVMVTDGTNCVSTDVDGNYTLQSTNQAMFVYITVPSGYEIPANNNLAKFYQKITPVHGRYQGDFLLTKMSRDDKKHYTIVWADPQINSQEQADMLHSQVVSDTRQHAKELLKKGPVTGIAAGDIAWDAPAIIPEYKKAVKNSGIPFFQVLGNHDMDIHTRSDEASDRTFKESFGPSWYSFNRGDAHYIVLDNVFYYANGYNYIGYITEKQFKWLEQDLARVKPGSLVFVSMHISAYTEDKKRSGSKQDNPGSITFNRKFLYDMLKPYQAHLLTGHTHYNENYVEDNVYEHIHASVCAAWWTSPICNDGTPGGYGVYEIDGNELKWYYKSLGREKDYQMKLYPPGSYADKPGAVVANVWNWDKDWKVEWFEDGKLMGNMQQYTGLDADAVKYMAGADKPGKYSWIEPMLTDHLFFVTPSHKAKKLKVVATDRFGEKYVQDLRLKAD</sequence>
<keyword evidence="1" id="KW-0732">Signal</keyword>
<dbReference type="PANTHER" id="PTHR43143:SF1">
    <property type="entry name" value="SERINE_THREONINE-PROTEIN PHOSPHATASE CPPED1"/>
    <property type="match status" value="1"/>
</dbReference>
<evidence type="ECO:0000259" key="4">
    <source>
        <dbReference type="Pfam" id="PF16371"/>
    </source>
</evidence>
<dbReference type="InterPro" id="IPR032285">
    <property type="entry name" value="Metallophos_N"/>
</dbReference>
<dbReference type="Pfam" id="PF00149">
    <property type="entry name" value="Metallophos"/>
    <property type="match status" value="1"/>
</dbReference>
<evidence type="ECO:0000313" key="5">
    <source>
        <dbReference type="EMBL" id="PRY51474.1"/>
    </source>
</evidence>
<comment type="caution">
    <text evidence="5">The sequence shown here is derived from an EMBL/GenBank/DDBJ whole genome shotgun (WGS) entry which is preliminary data.</text>
</comment>
<dbReference type="OrthoDB" id="1776264at2"/>
<evidence type="ECO:0000259" key="3">
    <source>
        <dbReference type="Pfam" id="PF16370"/>
    </source>
</evidence>
<proteinExistence type="predicted"/>
<reference evidence="5 6" key="1">
    <citation type="submission" date="2018-03" db="EMBL/GenBank/DDBJ databases">
        <title>Genomic Encyclopedia of Type Strains, Phase III (KMG-III): the genomes of soil and plant-associated and newly described type strains.</title>
        <authorList>
            <person name="Whitman W."/>
        </authorList>
    </citation>
    <scope>NUCLEOTIDE SEQUENCE [LARGE SCALE GENOMIC DNA]</scope>
    <source>
        <strain evidence="5 6">CGMCC 1.9313</strain>
    </source>
</reference>
<dbReference type="PANTHER" id="PTHR43143">
    <property type="entry name" value="METALLOPHOSPHOESTERASE, CALCINEURIN SUPERFAMILY"/>
    <property type="match status" value="1"/>
</dbReference>
<dbReference type="Pfam" id="PF16371">
    <property type="entry name" value="MetallophosN"/>
    <property type="match status" value="1"/>
</dbReference>
<feature type="domain" description="Calcineurin-like phosphoesterase N-terminal" evidence="4">
    <location>
        <begin position="34"/>
        <end position="109"/>
    </location>
</feature>
<evidence type="ECO:0000259" key="2">
    <source>
        <dbReference type="Pfam" id="PF00149"/>
    </source>
</evidence>
<dbReference type="InterPro" id="IPR051918">
    <property type="entry name" value="STPP_CPPED1"/>
</dbReference>
<feature type="domain" description="Calcineurin-like phosphoesterase C-terminal" evidence="3">
    <location>
        <begin position="334"/>
        <end position="481"/>
    </location>
</feature>
<dbReference type="AlphaFoldDB" id="A0A2T0U0N6"/>
<dbReference type="GO" id="GO:0016787">
    <property type="term" value="F:hydrolase activity"/>
    <property type="evidence" value="ECO:0007669"/>
    <property type="project" value="InterPro"/>
</dbReference>
<evidence type="ECO:0000313" key="6">
    <source>
        <dbReference type="Proteomes" id="UP000238034"/>
    </source>
</evidence>
<keyword evidence="6" id="KW-1185">Reference proteome</keyword>
<gene>
    <name evidence="5" type="ORF">B0I27_10759</name>
</gene>
<dbReference type="Pfam" id="PF16370">
    <property type="entry name" value="MetallophosC"/>
    <property type="match status" value="1"/>
</dbReference>
<dbReference type="InterPro" id="IPR029052">
    <property type="entry name" value="Metallo-depent_PP-like"/>
</dbReference>
<accession>A0A2T0U0N6</accession>
<dbReference type="SUPFAM" id="SSF56300">
    <property type="entry name" value="Metallo-dependent phosphatases"/>
    <property type="match status" value="1"/>
</dbReference>
<dbReference type="InterPro" id="IPR004843">
    <property type="entry name" value="Calcineurin-like_PHP"/>
</dbReference>
<dbReference type="InterPro" id="IPR032288">
    <property type="entry name" value="Metallophos_C"/>
</dbReference>
<feature type="domain" description="Calcineurin-like phosphoesterase" evidence="2">
    <location>
        <begin position="147"/>
        <end position="323"/>
    </location>
</feature>
<dbReference type="EMBL" id="PVTH01000007">
    <property type="protein sequence ID" value="PRY51474.1"/>
    <property type="molecule type" value="Genomic_DNA"/>
</dbReference>